<dbReference type="EMBL" id="CP039691">
    <property type="protein sequence ID" value="QCI97180.1"/>
    <property type="molecule type" value="Genomic_DNA"/>
</dbReference>
<gene>
    <name evidence="2" type="ORF">CFBP5473_04170</name>
    <name evidence="4" type="ORF">CFBP5477_004300</name>
    <name evidence="3" type="ORF">J5285_01230</name>
</gene>
<evidence type="ECO:0000313" key="3">
    <source>
        <dbReference type="EMBL" id="QYA07387.1"/>
    </source>
</evidence>
<evidence type="ECO:0000256" key="1">
    <source>
        <dbReference type="SAM" id="SignalP"/>
    </source>
</evidence>
<keyword evidence="1" id="KW-0732">Signal</keyword>
<dbReference type="Proteomes" id="UP000298664">
    <property type="component" value="Chromosome Circular"/>
</dbReference>
<reference evidence="4" key="3">
    <citation type="submission" date="2023-05" db="EMBL/GenBank/DDBJ databases">
        <title>Complete genome sequence of Agrobacterium larrymoorei CFBP5477.</title>
        <authorList>
            <person name="Yen H.-C."/>
            <person name="Chou L."/>
            <person name="Lin Y.-C."/>
            <person name="Lai E.-M."/>
            <person name="Kuo C.-H."/>
        </authorList>
    </citation>
    <scope>NUCLEOTIDE SEQUENCE</scope>
    <source>
        <strain evidence="4">CFBP5477</strain>
    </source>
</reference>
<dbReference type="RefSeq" id="WP_027675787.1">
    <property type="nucleotide sequence ID" value="NZ_CP039691.1"/>
</dbReference>
<name>A0A4D7DZB9_9HYPH</name>
<proteinExistence type="predicted"/>
<reference evidence="2 5" key="1">
    <citation type="submission" date="2019-04" db="EMBL/GenBank/DDBJ databases">
        <title>Complete genome sequence of Agrobacterium larrymoorei CFBP5473.</title>
        <authorList>
            <person name="Haryono M."/>
            <person name="Chou L."/>
            <person name="Lin Y.-C."/>
            <person name="Lai E.-M."/>
            <person name="Kuo C.-H."/>
        </authorList>
    </citation>
    <scope>NUCLEOTIDE SEQUENCE [LARGE SCALE GENOMIC DNA]</scope>
    <source>
        <strain evidence="2 5">CFBP5473</strain>
    </source>
</reference>
<evidence type="ECO:0000313" key="6">
    <source>
        <dbReference type="Proteomes" id="UP000826513"/>
    </source>
</evidence>
<sequence>MLKKLFAAALCGIVIASIASHADAAGPGSFARSFASIERSVVASALTESEKADFERDRTLMMLDHYFERFDQTPISI</sequence>
<dbReference type="KEGG" id="alf:CFBP5473_04170"/>
<protein>
    <submittedName>
        <fullName evidence="2">Uncharacterized protein</fullName>
    </submittedName>
</protein>
<dbReference type="Proteomes" id="UP000298545">
    <property type="component" value="Chromosome circular"/>
</dbReference>
<evidence type="ECO:0000313" key="4">
    <source>
        <dbReference type="EMBL" id="WHA41860.1"/>
    </source>
</evidence>
<dbReference type="Proteomes" id="UP000826513">
    <property type="component" value="Chromosome 1"/>
</dbReference>
<feature type="signal peptide" evidence="1">
    <location>
        <begin position="1"/>
        <end position="24"/>
    </location>
</feature>
<organism evidence="2 5">
    <name type="scientific">Agrobacterium larrymoorei</name>
    <dbReference type="NCBI Taxonomy" id="160699"/>
    <lineage>
        <taxon>Bacteria</taxon>
        <taxon>Pseudomonadati</taxon>
        <taxon>Pseudomonadota</taxon>
        <taxon>Alphaproteobacteria</taxon>
        <taxon>Hyphomicrobiales</taxon>
        <taxon>Rhizobiaceae</taxon>
        <taxon>Rhizobium/Agrobacterium group</taxon>
        <taxon>Agrobacterium</taxon>
    </lineage>
</organism>
<dbReference type="AlphaFoldDB" id="A0A4D7DZB9"/>
<evidence type="ECO:0000313" key="5">
    <source>
        <dbReference type="Proteomes" id="UP000298545"/>
    </source>
</evidence>
<accession>A0A4D7DZB9</accession>
<dbReference type="EMBL" id="CP124733">
    <property type="protein sequence ID" value="WHA41860.1"/>
    <property type="molecule type" value="Genomic_DNA"/>
</dbReference>
<dbReference type="OrthoDB" id="8304998at2"/>
<keyword evidence="6" id="KW-1185">Reference proteome</keyword>
<dbReference type="EMBL" id="CP072167">
    <property type="protein sequence ID" value="QYA07387.1"/>
    <property type="molecule type" value="Genomic_DNA"/>
</dbReference>
<feature type="chain" id="PRO_5044606480" evidence="1">
    <location>
        <begin position="25"/>
        <end position="77"/>
    </location>
</feature>
<evidence type="ECO:0000313" key="2">
    <source>
        <dbReference type="EMBL" id="QCI97180.1"/>
    </source>
</evidence>
<reference evidence="3 6" key="2">
    <citation type="submission" date="2021-03" db="EMBL/GenBank/DDBJ databases">
        <title>Rapid diversification of plasmids in a genus of pathogenic and nitrogen fixing bacteria.</title>
        <authorList>
            <person name="Weisberg A.J."/>
            <person name="Miller M."/>
            <person name="Ream W."/>
            <person name="Grunwald N.J."/>
            <person name="Chang J.H."/>
        </authorList>
    </citation>
    <scope>NUCLEOTIDE SEQUENCE [LARGE SCALE GENOMIC DNA]</scope>
    <source>
        <strain evidence="3 6">AF3.44</strain>
    </source>
</reference>